<evidence type="ECO:0000256" key="4">
    <source>
        <dbReference type="ARBA" id="ARBA00022989"/>
    </source>
</evidence>
<evidence type="ECO:0000256" key="2">
    <source>
        <dbReference type="ARBA" id="ARBA00022475"/>
    </source>
</evidence>
<evidence type="ECO:0000259" key="7">
    <source>
        <dbReference type="SMART" id="SM00849"/>
    </source>
</evidence>
<dbReference type="InterPro" id="IPR001279">
    <property type="entry name" value="Metallo-B-lactamas"/>
</dbReference>
<feature type="transmembrane region" description="Helical" evidence="6">
    <location>
        <begin position="462"/>
        <end position="481"/>
    </location>
</feature>
<dbReference type="SMART" id="SM00849">
    <property type="entry name" value="Lactamase_B"/>
    <property type="match status" value="1"/>
</dbReference>
<comment type="caution">
    <text evidence="8">The sequence shown here is derived from an EMBL/GenBank/DDBJ whole genome shotgun (WGS) entry which is preliminary data.</text>
</comment>
<dbReference type="GO" id="GO:0030420">
    <property type="term" value="P:establishment of competence for transformation"/>
    <property type="evidence" value="ECO:0007669"/>
    <property type="project" value="InterPro"/>
</dbReference>
<evidence type="ECO:0000256" key="3">
    <source>
        <dbReference type="ARBA" id="ARBA00022692"/>
    </source>
</evidence>
<dbReference type="GO" id="GO:0005886">
    <property type="term" value="C:plasma membrane"/>
    <property type="evidence" value="ECO:0007669"/>
    <property type="project" value="UniProtKB-SubCell"/>
</dbReference>
<feature type="transmembrane region" description="Helical" evidence="6">
    <location>
        <begin position="371"/>
        <end position="393"/>
    </location>
</feature>
<feature type="domain" description="Metallo-beta-lactamase" evidence="7">
    <location>
        <begin position="518"/>
        <end position="698"/>
    </location>
</feature>
<sequence length="763" mass="87436">MYSTLSLDHIAIAAIAGILPLLFMSALPPMFIWWLLAVFALLAAVFNQALIRLVAVFLLSFLWAVLCADQMVQQVERYADQSAHIQGKVISANINAEGQRSVLFQIRQINGRELSMLEKFQLPLYFSINKQDIAQQMFAGQLWQGNILFRAVHSRLNQGGYDQQRWAMANHQPLTGLVKSAEILDSSLSLRQSLINRIYQLTEALESQDILLALAFGERGMIQPDRRQVFLKSGTAHLMAISGLHISLAALFGWGIARGIQFLFSVRYLGPRFPLLVGWGIATLYVWLSGANPPALRAFFALSIWMVLRWHGMNWTPWQVWLRIVALLLISDPLMVLSDSLWLSCLAVAGIIFWFQWVPLPAQIGYRYRSIVLWVYLQIAMMILLIPMQIIIFHGISWTALLGNLVAVPVVSFISVPAILSGLLLCWSQSLAVFFWWIADRSIIITLFLLEKLQHGWETVTEQMILISFSGWLLIICWRLSLWRCGLFTPWIILLLTLLPLWQRDDENWRIDMLDVGHGLAMVIRQGNRAIIYDTGNRWRNGSMAEREILPFLRWHGLTVEGIILSHQDSDHAGGLSDLQQAYPDAWLRTSTLSLGESCQQGDSWRWRGLTFYVLWPQSRVERAYNAHSCVIRVSDGRYSILLTGDLEKAQELSLIRLYGDKLKSDVMQTPHHGSKTSSTASFIQAVNPKMTLTSVSRYNPWRLPAENVVKRYKKAQVEWISTAKFGQVSVLFYKDYYKFLTLRVHFMPRWYHQWFGSSPYNE</sequence>
<dbReference type="Proteomes" id="UP000226420">
    <property type="component" value="Unassembled WGS sequence"/>
</dbReference>
<keyword evidence="3 6" id="KW-0812">Transmembrane</keyword>
<dbReference type="NCBIfam" id="TIGR00360">
    <property type="entry name" value="ComEC_N-term"/>
    <property type="match status" value="1"/>
</dbReference>
<dbReference type="Pfam" id="PF00753">
    <property type="entry name" value="Lactamase_B"/>
    <property type="match status" value="1"/>
</dbReference>
<evidence type="ECO:0000256" key="5">
    <source>
        <dbReference type="ARBA" id="ARBA00023136"/>
    </source>
</evidence>
<dbReference type="PANTHER" id="PTHR30619:SF1">
    <property type="entry name" value="RECOMBINATION PROTEIN 2"/>
    <property type="match status" value="1"/>
</dbReference>
<evidence type="ECO:0000313" key="8">
    <source>
        <dbReference type="EMBL" id="SFD13481.1"/>
    </source>
</evidence>
<dbReference type="Pfam" id="PF13567">
    <property type="entry name" value="DUF4131"/>
    <property type="match status" value="1"/>
</dbReference>
<evidence type="ECO:0000256" key="1">
    <source>
        <dbReference type="ARBA" id="ARBA00004651"/>
    </source>
</evidence>
<keyword evidence="4 6" id="KW-1133">Transmembrane helix</keyword>
<dbReference type="AlphaFoldDB" id="A0AAJ4WC23"/>
<feature type="transmembrane region" description="Helical" evidence="6">
    <location>
        <begin position="236"/>
        <end position="257"/>
    </location>
</feature>
<feature type="transmembrane region" description="Helical" evidence="6">
    <location>
        <begin position="49"/>
        <end position="68"/>
    </location>
</feature>
<dbReference type="InterPro" id="IPR035681">
    <property type="entry name" value="ComA-like_MBL"/>
</dbReference>
<gene>
    <name evidence="8" type="ORF">SAMN02745723_108126</name>
</gene>
<dbReference type="InterPro" id="IPR036866">
    <property type="entry name" value="RibonucZ/Hydroxyglut_hydro"/>
</dbReference>
<feature type="transmembrane region" description="Helical" evidence="6">
    <location>
        <begin position="12"/>
        <end position="43"/>
    </location>
</feature>
<dbReference type="InterPro" id="IPR052159">
    <property type="entry name" value="Competence_DNA_uptake"/>
</dbReference>
<keyword evidence="5 6" id="KW-0472">Membrane</keyword>
<dbReference type="Gene3D" id="3.60.15.10">
    <property type="entry name" value="Ribonuclease Z/Hydroxyacylglutathione hydrolase-like"/>
    <property type="match status" value="1"/>
</dbReference>
<evidence type="ECO:0000313" key="9">
    <source>
        <dbReference type="Proteomes" id="UP000226420"/>
    </source>
</evidence>
<comment type="subcellular location">
    <subcellularLocation>
        <location evidence="1">Cell membrane</location>
        <topology evidence="1">Multi-pass membrane protein</topology>
    </subcellularLocation>
</comment>
<dbReference type="PANTHER" id="PTHR30619">
    <property type="entry name" value="DNA INTERNALIZATION/COMPETENCE PROTEIN COMEC/REC2"/>
    <property type="match status" value="1"/>
</dbReference>
<feature type="transmembrane region" description="Helical" evidence="6">
    <location>
        <begin position="487"/>
        <end position="503"/>
    </location>
</feature>
<feature type="transmembrane region" description="Helical" evidence="6">
    <location>
        <begin position="405"/>
        <end position="425"/>
    </location>
</feature>
<dbReference type="SUPFAM" id="SSF56281">
    <property type="entry name" value="Metallo-hydrolase/oxidoreductase"/>
    <property type="match status" value="1"/>
</dbReference>
<feature type="transmembrane region" description="Helical" evidence="6">
    <location>
        <begin position="295"/>
        <end position="312"/>
    </location>
</feature>
<dbReference type="NCBIfam" id="TIGR00361">
    <property type="entry name" value="ComEC_Rec2"/>
    <property type="match status" value="1"/>
</dbReference>
<dbReference type="Pfam" id="PF03772">
    <property type="entry name" value="Competence"/>
    <property type="match status" value="1"/>
</dbReference>
<protein>
    <submittedName>
        <fullName evidence="8">Competence protein ComEC</fullName>
    </submittedName>
</protein>
<feature type="transmembrane region" description="Helical" evidence="6">
    <location>
        <begin position="341"/>
        <end position="359"/>
    </location>
</feature>
<dbReference type="InterPro" id="IPR004797">
    <property type="entry name" value="Competence_ComEC/Rec2"/>
</dbReference>
<proteinExistence type="predicted"/>
<name>A0AAJ4WC23_9GAMM</name>
<feature type="transmembrane region" description="Helical" evidence="6">
    <location>
        <begin position="269"/>
        <end position="288"/>
    </location>
</feature>
<evidence type="ECO:0000256" key="6">
    <source>
        <dbReference type="SAM" id="Phobius"/>
    </source>
</evidence>
<dbReference type="CDD" id="cd07731">
    <property type="entry name" value="ComA-like_MBL-fold"/>
    <property type="match status" value="1"/>
</dbReference>
<organism evidence="8 9">
    <name type="scientific">Pragia fontium DSM 5563 = ATCC 49100</name>
    <dbReference type="NCBI Taxonomy" id="1122977"/>
    <lineage>
        <taxon>Bacteria</taxon>
        <taxon>Pseudomonadati</taxon>
        <taxon>Pseudomonadota</taxon>
        <taxon>Gammaproteobacteria</taxon>
        <taxon>Enterobacterales</taxon>
        <taxon>Budviciaceae</taxon>
        <taxon>Pragia</taxon>
    </lineage>
</organism>
<feature type="transmembrane region" description="Helical" evidence="6">
    <location>
        <begin position="431"/>
        <end position="450"/>
    </location>
</feature>
<dbReference type="InterPro" id="IPR004477">
    <property type="entry name" value="ComEC_N"/>
</dbReference>
<accession>A0AAJ4WC23</accession>
<dbReference type="EMBL" id="FOLW01000008">
    <property type="protein sequence ID" value="SFD13481.1"/>
    <property type="molecule type" value="Genomic_DNA"/>
</dbReference>
<reference evidence="8 9" key="1">
    <citation type="submission" date="2016-10" db="EMBL/GenBank/DDBJ databases">
        <authorList>
            <person name="Varghese N."/>
            <person name="Submissions S."/>
        </authorList>
    </citation>
    <scope>NUCLEOTIDE SEQUENCE [LARGE SCALE GENOMIC DNA]</scope>
    <source>
        <strain evidence="8 9">DSM 5563</strain>
    </source>
</reference>
<dbReference type="InterPro" id="IPR025405">
    <property type="entry name" value="DUF4131"/>
</dbReference>
<keyword evidence="2" id="KW-1003">Cell membrane</keyword>
<dbReference type="RefSeq" id="WP_074823626.1">
    <property type="nucleotide sequence ID" value="NZ_FOLW01000008.1"/>
</dbReference>